<evidence type="ECO:0000313" key="6">
    <source>
        <dbReference type="Proteomes" id="UP001055712"/>
    </source>
</evidence>
<feature type="compositionally biased region" description="Polar residues" evidence="3">
    <location>
        <begin position="403"/>
        <end position="416"/>
    </location>
</feature>
<feature type="domain" description="HMG box" evidence="4">
    <location>
        <begin position="143"/>
        <end position="211"/>
    </location>
</feature>
<dbReference type="Proteomes" id="UP001055712">
    <property type="component" value="Unassembled WGS sequence"/>
</dbReference>
<name>A0A9D4TYF5_CHLVU</name>
<dbReference type="InterPro" id="IPR036910">
    <property type="entry name" value="HMG_box_dom_sf"/>
</dbReference>
<evidence type="ECO:0000256" key="1">
    <source>
        <dbReference type="ARBA" id="ARBA00023125"/>
    </source>
</evidence>
<dbReference type="OrthoDB" id="1919336at2759"/>
<dbReference type="InterPro" id="IPR009071">
    <property type="entry name" value="HMG_box_dom"/>
</dbReference>
<evidence type="ECO:0000256" key="2">
    <source>
        <dbReference type="PROSITE-ProRule" id="PRU00267"/>
    </source>
</evidence>
<evidence type="ECO:0000259" key="4">
    <source>
        <dbReference type="PROSITE" id="PS50118"/>
    </source>
</evidence>
<dbReference type="Gene3D" id="1.10.30.10">
    <property type="entry name" value="High mobility group box domain"/>
    <property type="match status" value="1"/>
</dbReference>
<feature type="compositionally biased region" description="Low complexity" evidence="3">
    <location>
        <begin position="241"/>
        <end position="259"/>
    </location>
</feature>
<protein>
    <recommendedName>
        <fullName evidence="4">HMG box domain-containing protein</fullName>
    </recommendedName>
</protein>
<dbReference type="CDD" id="cd00084">
    <property type="entry name" value="HMG-box_SF"/>
    <property type="match status" value="1"/>
</dbReference>
<feature type="region of interest" description="Disordered" evidence="3">
    <location>
        <begin position="1"/>
        <end position="63"/>
    </location>
</feature>
<dbReference type="InterPro" id="IPR050342">
    <property type="entry name" value="HMGB"/>
</dbReference>
<evidence type="ECO:0000256" key="3">
    <source>
        <dbReference type="SAM" id="MobiDB-lite"/>
    </source>
</evidence>
<dbReference type="GO" id="GO:0005634">
    <property type="term" value="C:nucleus"/>
    <property type="evidence" value="ECO:0007669"/>
    <property type="project" value="UniProtKB-UniRule"/>
</dbReference>
<evidence type="ECO:0000313" key="5">
    <source>
        <dbReference type="EMBL" id="KAI3438017.1"/>
    </source>
</evidence>
<dbReference type="PROSITE" id="PS50118">
    <property type="entry name" value="HMG_BOX_2"/>
    <property type="match status" value="1"/>
</dbReference>
<feature type="region of interest" description="Disordered" evidence="3">
    <location>
        <begin position="400"/>
        <end position="421"/>
    </location>
</feature>
<dbReference type="EMBL" id="SIDB01000001">
    <property type="protein sequence ID" value="KAI3438017.1"/>
    <property type="molecule type" value="Genomic_DNA"/>
</dbReference>
<feature type="region of interest" description="Disordered" evidence="3">
    <location>
        <begin position="436"/>
        <end position="466"/>
    </location>
</feature>
<dbReference type="SMART" id="SM00398">
    <property type="entry name" value="HMG"/>
    <property type="match status" value="1"/>
</dbReference>
<dbReference type="PANTHER" id="PTHR48112">
    <property type="entry name" value="HIGH MOBILITY GROUP PROTEIN DSP1"/>
    <property type="match status" value="1"/>
</dbReference>
<organism evidence="5 6">
    <name type="scientific">Chlorella vulgaris</name>
    <name type="common">Green alga</name>
    <dbReference type="NCBI Taxonomy" id="3077"/>
    <lineage>
        <taxon>Eukaryota</taxon>
        <taxon>Viridiplantae</taxon>
        <taxon>Chlorophyta</taxon>
        <taxon>core chlorophytes</taxon>
        <taxon>Trebouxiophyceae</taxon>
        <taxon>Chlorellales</taxon>
        <taxon>Chlorellaceae</taxon>
        <taxon>Chlorella clade</taxon>
        <taxon>Chlorella</taxon>
    </lineage>
</organism>
<feature type="compositionally biased region" description="Low complexity" evidence="3">
    <location>
        <begin position="316"/>
        <end position="331"/>
    </location>
</feature>
<keyword evidence="6" id="KW-1185">Reference proteome</keyword>
<keyword evidence="2" id="KW-0539">Nucleus</keyword>
<keyword evidence="1 2" id="KW-0238">DNA-binding</keyword>
<sequence>MNPLEGVEAQQQQTEPQLPSSSGGDPAPPPAHVETNADGSDDIQPSKRQRQEEPPSYAHFQPSSPQFLTAFLTPGGALPAADTAGSLVGSPFSGIVDVQTDSCCFVTVTLAGQEFKGALFSPPASFLTQAAPPPPAAAQTAPLKKPRTAFNFYSDAVRPGAKEKHPRADQKGISKIVGDMWAQLPPHEREPYNELARQDKERYEKELRSYQARFPQGPRRDLQRSLRPTVAQEQQEQRPGLVQARQQQAPAAAVPPGGLAGSWAAAATAAQPAALPLMPPPAAPAPSMFDWGADAGQAQAETGRDASNQLSSAAYQQQQQQQQQQQPAQPQNVVPLRPGQALQASAATVAAAPPLATLQALLQQMHSGQQSQQSQQQPHYLHQAALSQQPQFAAPRPAYAPMQQLQQRQSPNPMQPSSHSLPLFGLLSSLLGQVPAAAGPPVHEPGDPPAMLGPAAAATGAPEAGLSPDILSLYSRLAGLVQPAQQQQEQPPGPGN</sequence>
<feature type="compositionally biased region" description="Polar residues" evidence="3">
    <location>
        <begin position="9"/>
        <end position="18"/>
    </location>
</feature>
<comment type="caution">
    <text evidence="5">The sequence shown here is derived from an EMBL/GenBank/DDBJ whole genome shotgun (WGS) entry which is preliminary data.</text>
</comment>
<dbReference type="GO" id="GO:0003677">
    <property type="term" value="F:DNA binding"/>
    <property type="evidence" value="ECO:0007669"/>
    <property type="project" value="UniProtKB-UniRule"/>
</dbReference>
<reference evidence="5" key="2">
    <citation type="submission" date="2020-11" db="EMBL/GenBank/DDBJ databases">
        <authorList>
            <person name="Cecchin M."/>
            <person name="Marcolungo L."/>
            <person name="Rossato M."/>
            <person name="Girolomoni L."/>
            <person name="Cosentino E."/>
            <person name="Cuine S."/>
            <person name="Li-Beisson Y."/>
            <person name="Delledonne M."/>
            <person name="Ballottari M."/>
        </authorList>
    </citation>
    <scope>NUCLEOTIDE SEQUENCE</scope>
    <source>
        <strain evidence="5">211/11P</strain>
        <tissue evidence="5">Whole cell</tissue>
    </source>
</reference>
<feature type="DNA-binding region" description="HMG box" evidence="2">
    <location>
        <begin position="143"/>
        <end position="211"/>
    </location>
</feature>
<accession>A0A9D4TYF5</accession>
<dbReference type="AlphaFoldDB" id="A0A9D4TYF5"/>
<gene>
    <name evidence="5" type="ORF">D9Q98_000460</name>
</gene>
<feature type="region of interest" description="Disordered" evidence="3">
    <location>
        <begin position="297"/>
        <end position="333"/>
    </location>
</feature>
<proteinExistence type="predicted"/>
<feature type="compositionally biased region" description="Polar residues" evidence="3">
    <location>
        <begin position="305"/>
        <end position="315"/>
    </location>
</feature>
<feature type="compositionally biased region" description="Low complexity" evidence="3">
    <location>
        <begin position="449"/>
        <end position="465"/>
    </location>
</feature>
<feature type="region of interest" description="Disordered" evidence="3">
    <location>
        <begin position="210"/>
        <end position="259"/>
    </location>
</feature>
<reference evidence="5" key="1">
    <citation type="journal article" date="2019" name="Plant J.">
        <title>Chlorella vulgaris genome assembly and annotation reveals the molecular basis for metabolic acclimation to high light conditions.</title>
        <authorList>
            <person name="Cecchin M."/>
            <person name="Marcolungo L."/>
            <person name="Rossato M."/>
            <person name="Girolomoni L."/>
            <person name="Cosentino E."/>
            <person name="Cuine S."/>
            <person name="Li-Beisson Y."/>
            <person name="Delledonne M."/>
            <person name="Ballottari M."/>
        </authorList>
    </citation>
    <scope>NUCLEOTIDE SEQUENCE</scope>
    <source>
        <strain evidence="5">211/11P</strain>
    </source>
</reference>
<dbReference type="Pfam" id="PF00505">
    <property type="entry name" value="HMG_box"/>
    <property type="match status" value="1"/>
</dbReference>
<dbReference type="SUPFAM" id="SSF47095">
    <property type="entry name" value="HMG-box"/>
    <property type="match status" value="1"/>
</dbReference>